<dbReference type="Proteomes" id="UP000001072">
    <property type="component" value="Unassembled WGS sequence"/>
</dbReference>
<evidence type="ECO:0000313" key="3">
    <source>
        <dbReference type="Proteomes" id="UP000001072"/>
    </source>
</evidence>
<organism evidence="3">
    <name type="scientific">Melampsora larici-populina (strain 98AG31 / pathotype 3-4-7)</name>
    <name type="common">Poplar leaf rust fungus</name>
    <dbReference type="NCBI Taxonomy" id="747676"/>
    <lineage>
        <taxon>Eukaryota</taxon>
        <taxon>Fungi</taxon>
        <taxon>Dikarya</taxon>
        <taxon>Basidiomycota</taxon>
        <taxon>Pucciniomycotina</taxon>
        <taxon>Pucciniomycetes</taxon>
        <taxon>Pucciniales</taxon>
        <taxon>Melampsoraceae</taxon>
        <taxon>Melampsora</taxon>
    </lineage>
</organism>
<reference evidence="3" key="1">
    <citation type="journal article" date="2011" name="Proc. Natl. Acad. Sci. U.S.A.">
        <title>Obligate biotrophy features unraveled by the genomic analysis of rust fungi.</title>
        <authorList>
            <person name="Duplessis S."/>
            <person name="Cuomo C.A."/>
            <person name="Lin Y.-C."/>
            <person name="Aerts A."/>
            <person name="Tisserant E."/>
            <person name="Veneault-Fourrey C."/>
            <person name="Joly D.L."/>
            <person name="Hacquard S."/>
            <person name="Amselem J."/>
            <person name="Cantarel B.L."/>
            <person name="Chiu R."/>
            <person name="Coutinho P.M."/>
            <person name="Feau N."/>
            <person name="Field M."/>
            <person name="Frey P."/>
            <person name="Gelhaye E."/>
            <person name="Goldberg J."/>
            <person name="Grabherr M.G."/>
            <person name="Kodira C.D."/>
            <person name="Kohler A."/>
            <person name="Kuees U."/>
            <person name="Lindquist E.A."/>
            <person name="Lucas S.M."/>
            <person name="Mago R."/>
            <person name="Mauceli E."/>
            <person name="Morin E."/>
            <person name="Murat C."/>
            <person name="Pangilinan J.L."/>
            <person name="Park R."/>
            <person name="Pearson M."/>
            <person name="Quesneville H."/>
            <person name="Rouhier N."/>
            <person name="Sakthikumar S."/>
            <person name="Salamov A.A."/>
            <person name="Schmutz J."/>
            <person name="Selles B."/>
            <person name="Shapiro H."/>
            <person name="Tanguay P."/>
            <person name="Tuskan G.A."/>
            <person name="Henrissat B."/>
            <person name="Van de Peer Y."/>
            <person name="Rouze P."/>
            <person name="Ellis J.G."/>
            <person name="Dodds P.N."/>
            <person name="Schein J.E."/>
            <person name="Zhong S."/>
            <person name="Hamelin R.C."/>
            <person name="Grigoriev I.V."/>
            <person name="Szabo L.J."/>
            <person name="Martin F."/>
        </authorList>
    </citation>
    <scope>NUCLEOTIDE SEQUENCE [LARGE SCALE GENOMIC DNA]</scope>
    <source>
        <strain evidence="3">98AG31 / pathotype 3-4-7</strain>
    </source>
</reference>
<dbReference type="GeneID" id="18923002"/>
<feature type="compositionally biased region" description="Acidic residues" evidence="1">
    <location>
        <begin position="87"/>
        <end position="96"/>
    </location>
</feature>
<feature type="region of interest" description="Disordered" evidence="1">
    <location>
        <begin position="70"/>
        <end position="167"/>
    </location>
</feature>
<feature type="compositionally biased region" description="Polar residues" evidence="1">
    <location>
        <begin position="152"/>
        <end position="164"/>
    </location>
</feature>
<dbReference type="HOGENOM" id="CLU_1082127_0_0_1"/>
<dbReference type="InParanoid" id="F4RMT0"/>
<feature type="compositionally biased region" description="Basic and acidic residues" evidence="1">
    <location>
        <begin position="77"/>
        <end position="86"/>
    </location>
</feature>
<accession>F4RMT0</accession>
<gene>
    <name evidence="2" type="ORF">MELLADRAFT_106837</name>
</gene>
<feature type="region of interest" description="Disordered" evidence="1">
    <location>
        <begin position="1"/>
        <end position="46"/>
    </location>
</feature>
<name>F4RMT0_MELLP</name>
<feature type="compositionally biased region" description="Basic and acidic residues" evidence="1">
    <location>
        <begin position="108"/>
        <end position="148"/>
    </location>
</feature>
<evidence type="ECO:0000256" key="1">
    <source>
        <dbReference type="SAM" id="MobiDB-lite"/>
    </source>
</evidence>
<protein>
    <submittedName>
        <fullName evidence="2">Uncharacterized protein</fullName>
    </submittedName>
</protein>
<dbReference type="KEGG" id="mlr:MELLADRAFT_106837"/>
<evidence type="ECO:0000313" key="2">
    <source>
        <dbReference type="EMBL" id="EGG06163.1"/>
    </source>
</evidence>
<feature type="compositionally biased region" description="Polar residues" evidence="1">
    <location>
        <begin position="33"/>
        <end position="45"/>
    </location>
</feature>
<keyword evidence="3" id="KW-1185">Reference proteome</keyword>
<dbReference type="VEuPathDB" id="FungiDB:MELLADRAFT_106837"/>
<dbReference type="EMBL" id="GL883109">
    <property type="protein sequence ID" value="EGG06163.1"/>
    <property type="molecule type" value="Genomic_DNA"/>
</dbReference>
<proteinExistence type="predicted"/>
<dbReference type="RefSeq" id="XP_007410401.1">
    <property type="nucleotide sequence ID" value="XM_007410339.1"/>
</dbReference>
<dbReference type="AlphaFoldDB" id="F4RMT0"/>
<sequence>MPARRKQTLKDPDYQSNTSPPSQQPAPRRKQKNPASNAKTSQLWDPQTDYARCFLRKIPSTVKGGLEELGCTASTRAQDREDHLEVIAEEDEESDNLNDSARPIVIDLPKEEHKAPEEVDTNHDSEGDKSEVAPNYDERLENTEDPKDPTMTLESTSGNKYHTSASRKKANRLNELISKANFLSRWVARSTAWRRHFSRIAKSFNVKVLPLTPGYNATQWNAEFDSLNRLVKARKYYGINCAYLLLSGCEQTFGRRP</sequence>